<dbReference type="PANTHER" id="PTHR47585">
    <property type="match status" value="1"/>
</dbReference>
<feature type="domain" description="AtuA-like ferredoxin-fold" evidence="3">
    <location>
        <begin position="581"/>
        <end position="645"/>
    </location>
</feature>
<proteinExistence type="predicted"/>
<protein>
    <submittedName>
        <fullName evidence="4">Unannotated protein</fullName>
    </submittedName>
</protein>
<reference evidence="4" key="1">
    <citation type="submission" date="2020-05" db="EMBL/GenBank/DDBJ databases">
        <authorList>
            <person name="Chiriac C."/>
            <person name="Salcher M."/>
            <person name="Ghai R."/>
            <person name="Kavagutti S V."/>
        </authorList>
    </citation>
    <scope>NUCLEOTIDE SEQUENCE</scope>
</reference>
<feature type="compositionally biased region" description="Low complexity" evidence="1">
    <location>
        <begin position="546"/>
        <end position="569"/>
    </location>
</feature>
<dbReference type="PANTHER" id="PTHR47585:SF1">
    <property type="entry name" value="DUF1446 DOMAIN-CONTAINING PROTEIN"/>
    <property type="match status" value="1"/>
</dbReference>
<evidence type="ECO:0000313" key="4">
    <source>
        <dbReference type="EMBL" id="CAB5017036.1"/>
    </source>
</evidence>
<dbReference type="Pfam" id="PF23544">
    <property type="entry name" value="AtuA_ferredoxin"/>
    <property type="match status" value="1"/>
</dbReference>
<evidence type="ECO:0000259" key="3">
    <source>
        <dbReference type="Pfam" id="PF23544"/>
    </source>
</evidence>
<dbReference type="InterPro" id="IPR010839">
    <property type="entry name" value="AtuA_N"/>
</dbReference>
<dbReference type="InterPro" id="IPR056362">
    <property type="entry name" value="AtuA-like_ferredoxin_dom"/>
</dbReference>
<dbReference type="Pfam" id="PF07287">
    <property type="entry name" value="AtuA"/>
    <property type="match status" value="1"/>
</dbReference>
<feature type="region of interest" description="Disordered" evidence="1">
    <location>
        <begin position="467"/>
        <end position="498"/>
    </location>
</feature>
<dbReference type="AlphaFoldDB" id="A0A6J7QJ23"/>
<feature type="region of interest" description="Disordered" evidence="1">
    <location>
        <begin position="546"/>
        <end position="573"/>
    </location>
</feature>
<name>A0A6J7QJ23_9ZZZZ</name>
<evidence type="ECO:0000256" key="1">
    <source>
        <dbReference type="SAM" id="MobiDB-lite"/>
    </source>
</evidence>
<organism evidence="4">
    <name type="scientific">freshwater metagenome</name>
    <dbReference type="NCBI Taxonomy" id="449393"/>
    <lineage>
        <taxon>unclassified sequences</taxon>
        <taxon>metagenomes</taxon>
        <taxon>ecological metagenomes</taxon>
    </lineage>
</organism>
<feature type="domain" description="Acyclic terpene utilisation N-terminal" evidence="2">
    <location>
        <begin position="8"/>
        <end position="464"/>
    </location>
</feature>
<sequence length="660" mass="68708">MSEVRRPVRIANCSGFFGDRLSAAREMVDGGDIDVLTGDWLAELTMLILARQRMKHGAGSGYAGTFLTQMADVLGDCLDRGIRVVSNAGGLDPAGCAAALREQADAAGLGRVRIAWVEGDDLMPRLGELTDAGEQWVNLDTGQTLAEAGVHPLTANAYIGGRAIAAALAEGADVVITGRCTDAALVVGPAAWWHGWSFDCSVPADLDRLAGAVVAGHIIECGAQATGGNYSFFDEVPGIEHIGFPLAEVADDGSSVITKHEGTGGLVSVGTVTAQLLYEIGGPRYVNPDVVARFDTISLEQVGVDRVRVNGVVGEPAPERLKVALNYLGGFRNSMTLVITGMNVEAKADLVLRQVVGLRLEQCLDGRSPAELAAASRLGVAELLVRFVKRGSPDPTSVEQSQSLLQISVKDSDPKQAGRVFTSGVVEAALSSYPGMFPTAPPGEATPFGAYWPTTVAASSVTDALTLHHNPHRGHPSANLSRKAHPGGEPTVAPVETLGRRNAIGMGLGAPDAERKRVPLGTLVGARSGDKGGNANIGVWVAPAAGSTGTSATPSPAAGSTGTSATPSPDDSERVAAAVGWLTEWLTPDRVRQLLPEAAHLDIDCHPLPNLHAVNVVIHGILGRGVADSDSLDPQAKGLGEQLRARVVEIPRQLLPPHSR</sequence>
<gene>
    <name evidence="4" type="ORF">UFOPK3992_01505</name>
</gene>
<evidence type="ECO:0000259" key="2">
    <source>
        <dbReference type="Pfam" id="PF07287"/>
    </source>
</evidence>
<dbReference type="EMBL" id="CAFBOZ010000239">
    <property type="protein sequence ID" value="CAB5017036.1"/>
    <property type="molecule type" value="Genomic_DNA"/>
</dbReference>
<accession>A0A6J7QJ23</accession>